<proteinExistence type="predicted"/>
<evidence type="ECO:0000259" key="1">
    <source>
        <dbReference type="PROSITE" id="PS50883"/>
    </source>
</evidence>
<dbReference type="CDD" id="cd01948">
    <property type="entry name" value="EAL"/>
    <property type="match status" value="1"/>
</dbReference>
<dbReference type="Proteomes" id="UP000839052">
    <property type="component" value="Chromosome"/>
</dbReference>
<organism evidence="2 3">
    <name type="scientific">Candidatus Nitrotoga arctica</name>
    <dbReference type="NCBI Taxonomy" id="453162"/>
    <lineage>
        <taxon>Bacteria</taxon>
        <taxon>Pseudomonadati</taxon>
        <taxon>Pseudomonadota</taxon>
        <taxon>Betaproteobacteria</taxon>
        <taxon>Nitrosomonadales</taxon>
        <taxon>Gallionellaceae</taxon>
        <taxon>Candidatus Nitrotoga</taxon>
    </lineage>
</organism>
<dbReference type="RefSeq" id="WP_239797039.1">
    <property type="nucleotide sequence ID" value="NZ_OU912926.1"/>
</dbReference>
<keyword evidence="3" id="KW-1185">Reference proteome</keyword>
<evidence type="ECO:0000313" key="3">
    <source>
        <dbReference type="Proteomes" id="UP000839052"/>
    </source>
</evidence>
<sequence>MSQLYRLNALQNELRDVLSLSLSDYRLEVQENDVRANFIGLELRSVFQPIFNLATNTLLGYEALLRAFDLEGNAIAPPTAFKQAEVAEKLVKFDRLCRTLHTLNYLNMGPSKELLFLNVHPELLVAVNSHGKIFEQVLHNHSLPTDKVVIEINESAVSQDNLLNDAIANYRERGYKIAIDDFGKEHSNINRLCKFSPDYVKLDSSIIHLAEHNNRMQRILPKLVEIISELGAEVIIEGIETPSQLELAQHAGAQWVQGYFLGRPAPALSWEQVDLTLSVAA</sequence>
<dbReference type="Pfam" id="PF00563">
    <property type="entry name" value="EAL"/>
    <property type="match status" value="1"/>
</dbReference>
<feature type="domain" description="EAL" evidence="1">
    <location>
        <begin position="27"/>
        <end position="278"/>
    </location>
</feature>
<dbReference type="EMBL" id="OU912926">
    <property type="protein sequence ID" value="CAG9933222.1"/>
    <property type="molecule type" value="Genomic_DNA"/>
</dbReference>
<accession>A0ABN8APV1</accession>
<dbReference type="Gene3D" id="3.20.20.450">
    <property type="entry name" value="EAL domain"/>
    <property type="match status" value="1"/>
</dbReference>
<evidence type="ECO:0000313" key="2">
    <source>
        <dbReference type="EMBL" id="CAG9933222.1"/>
    </source>
</evidence>
<dbReference type="InterPro" id="IPR001633">
    <property type="entry name" value="EAL_dom"/>
</dbReference>
<gene>
    <name evidence="2" type="ORF">NTG6680_1973</name>
</gene>
<reference evidence="2 3" key="1">
    <citation type="submission" date="2021-10" db="EMBL/GenBank/DDBJ databases">
        <authorList>
            <person name="Koch H."/>
        </authorList>
    </citation>
    <scope>NUCLEOTIDE SEQUENCE [LARGE SCALE GENOMIC DNA]</scope>
    <source>
        <strain evidence="2">6680</strain>
    </source>
</reference>
<dbReference type="PROSITE" id="PS50883">
    <property type="entry name" value="EAL"/>
    <property type="match status" value="1"/>
</dbReference>
<name>A0ABN8APV1_9PROT</name>
<dbReference type="InterPro" id="IPR050706">
    <property type="entry name" value="Cyclic-di-GMP_PDE-like"/>
</dbReference>
<protein>
    <submittedName>
        <fullName evidence="2">EAL domain, c-di-GMP-specific phosphodiesterase class I (Or its enzymatically inactive variant)</fullName>
    </submittedName>
</protein>
<dbReference type="PANTHER" id="PTHR33121">
    <property type="entry name" value="CYCLIC DI-GMP PHOSPHODIESTERASE PDEF"/>
    <property type="match status" value="1"/>
</dbReference>
<dbReference type="PANTHER" id="PTHR33121:SF76">
    <property type="entry name" value="SIGNALING PROTEIN"/>
    <property type="match status" value="1"/>
</dbReference>
<dbReference type="SMART" id="SM00052">
    <property type="entry name" value="EAL"/>
    <property type="match status" value="1"/>
</dbReference>
<dbReference type="SUPFAM" id="SSF141868">
    <property type="entry name" value="EAL domain-like"/>
    <property type="match status" value="1"/>
</dbReference>
<dbReference type="InterPro" id="IPR035919">
    <property type="entry name" value="EAL_sf"/>
</dbReference>